<evidence type="ECO:0000256" key="1">
    <source>
        <dbReference type="SAM" id="MobiDB-lite"/>
    </source>
</evidence>
<dbReference type="STRING" id="4846.A0A367KWL2"/>
<dbReference type="Gene3D" id="1.10.10.60">
    <property type="entry name" value="Homeodomain-like"/>
    <property type="match status" value="1"/>
</dbReference>
<gene>
    <name evidence="3" type="ORF">CU098_013817</name>
</gene>
<proteinExistence type="predicted"/>
<feature type="domain" description="Myb-like" evidence="2">
    <location>
        <begin position="284"/>
        <end position="336"/>
    </location>
</feature>
<dbReference type="OrthoDB" id="3366990at2759"/>
<dbReference type="InterPro" id="IPR001005">
    <property type="entry name" value="SANT/Myb"/>
</dbReference>
<dbReference type="SUPFAM" id="SSF46689">
    <property type="entry name" value="Homeodomain-like"/>
    <property type="match status" value="1"/>
</dbReference>
<reference evidence="3 4" key="1">
    <citation type="journal article" date="2018" name="G3 (Bethesda)">
        <title>Phylogenetic and Phylogenomic Definition of Rhizopus Species.</title>
        <authorList>
            <person name="Gryganskyi A.P."/>
            <person name="Golan J."/>
            <person name="Dolatabadi S."/>
            <person name="Mondo S."/>
            <person name="Robb S."/>
            <person name="Idnurm A."/>
            <person name="Muszewska A."/>
            <person name="Steczkiewicz K."/>
            <person name="Masonjones S."/>
            <person name="Liao H.L."/>
            <person name="Gajdeczka M.T."/>
            <person name="Anike F."/>
            <person name="Vuek A."/>
            <person name="Anishchenko I.M."/>
            <person name="Voigt K."/>
            <person name="de Hoog G.S."/>
            <person name="Smith M.E."/>
            <person name="Heitman J."/>
            <person name="Vilgalys R."/>
            <person name="Stajich J.E."/>
        </authorList>
    </citation>
    <scope>NUCLEOTIDE SEQUENCE [LARGE SCALE GENOMIC DNA]</scope>
    <source>
        <strain evidence="3 4">LSU 92-RS-03</strain>
    </source>
</reference>
<name>A0A367KWL2_RHIST</name>
<dbReference type="EMBL" id="PJQM01000125">
    <property type="protein sequence ID" value="RCI06581.1"/>
    <property type="molecule type" value="Genomic_DNA"/>
</dbReference>
<dbReference type="AlphaFoldDB" id="A0A367KWL2"/>
<evidence type="ECO:0000259" key="2">
    <source>
        <dbReference type="SMART" id="SM00717"/>
    </source>
</evidence>
<dbReference type="InterPro" id="IPR009057">
    <property type="entry name" value="Homeodomain-like_sf"/>
</dbReference>
<accession>A0A367KWL2</accession>
<protein>
    <recommendedName>
        <fullName evidence="2">Myb-like domain-containing protein</fullName>
    </recommendedName>
</protein>
<sequence>MNDKFIALEQSASIAEQLLQEFLKDNISEPRTEKLFYQAIETRSNHFGDALFLDPVSVISNTSSSKEKFDLELAVEKINLASFAHKAYKLEDLKTCINAFFVSVSSSATTRDPFEKGFYGTLRLTLLGQTLRECSSYDKPYSLKEAILDSFPSNPRQYFFVDGHTDNDNIMKGCLMIQESLLKRINDDLAERIGDPNDLKQMLFDYVDMRYTEIQNAKWTANNLMELDEDMYDPEEEFDELNEDTDEDEQEMRRAIMQSTQSSVKKTSNINSNTSPFKHTSRKAPVPWTPEEIDALEMGLIQYKSRKWSDILKAYPVLKNRGQGQLKDKARSEIKRRERDGIDLGGFYYAKN</sequence>
<organism evidence="3 4">
    <name type="scientific">Rhizopus stolonifer</name>
    <name type="common">Rhizopus nigricans</name>
    <dbReference type="NCBI Taxonomy" id="4846"/>
    <lineage>
        <taxon>Eukaryota</taxon>
        <taxon>Fungi</taxon>
        <taxon>Fungi incertae sedis</taxon>
        <taxon>Mucoromycota</taxon>
        <taxon>Mucoromycotina</taxon>
        <taxon>Mucoromycetes</taxon>
        <taxon>Mucorales</taxon>
        <taxon>Mucorineae</taxon>
        <taxon>Rhizopodaceae</taxon>
        <taxon>Rhizopus</taxon>
    </lineage>
</organism>
<evidence type="ECO:0000313" key="3">
    <source>
        <dbReference type="EMBL" id="RCI06581.1"/>
    </source>
</evidence>
<dbReference type="SMART" id="SM00717">
    <property type="entry name" value="SANT"/>
    <property type="match status" value="1"/>
</dbReference>
<dbReference type="Proteomes" id="UP000253551">
    <property type="component" value="Unassembled WGS sequence"/>
</dbReference>
<keyword evidence="4" id="KW-1185">Reference proteome</keyword>
<feature type="compositionally biased region" description="Polar residues" evidence="1">
    <location>
        <begin position="259"/>
        <end position="278"/>
    </location>
</feature>
<dbReference type="CDD" id="cd11660">
    <property type="entry name" value="SANT_TRF"/>
    <property type="match status" value="1"/>
</dbReference>
<comment type="caution">
    <text evidence="3">The sequence shown here is derived from an EMBL/GenBank/DDBJ whole genome shotgun (WGS) entry which is preliminary data.</text>
</comment>
<feature type="region of interest" description="Disordered" evidence="1">
    <location>
        <begin position="259"/>
        <end position="285"/>
    </location>
</feature>
<evidence type="ECO:0000313" key="4">
    <source>
        <dbReference type="Proteomes" id="UP000253551"/>
    </source>
</evidence>